<evidence type="ECO:0008006" key="4">
    <source>
        <dbReference type="Google" id="ProtNLM"/>
    </source>
</evidence>
<organism evidence="2 3">
    <name type="scientific">Maribacter arcticus</name>
    <dbReference type="NCBI Taxonomy" id="561365"/>
    <lineage>
        <taxon>Bacteria</taxon>
        <taxon>Pseudomonadati</taxon>
        <taxon>Bacteroidota</taxon>
        <taxon>Flavobacteriia</taxon>
        <taxon>Flavobacteriales</taxon>
        <taxon>Flavobacteriaceae</taxon>
        <taxon>Maribacter</taxon>
    </lineage>
</organism>
<gene>
    <name evidence="2" type="ORF">SAMN05660866_01359</name>
</gene>
<accession>A0A1T5B2W3</accession>
<keyword evidence="1" id="KW-1133">Transmembrane helix</keyword>
<dbReference type="RefSeq" id="WP_079511839.1">
    <property type="nucleotide sequence ID" value="NZ_FUYL01000003.1"/>
</dbReference>
<dbReference type="OrthoDB" id="1116684at2"/>
<sequence>METIESFNTWKGLFYLTTGLFILYWLIKTLQVVIQQFSRKNLFTKRGLNLLQNILSVYKPVAFLLIILDFIAINYVVHGLFLVIIGALAYMPIRNYISGLLLNMNPLVTQGSMITIDNFKGEIKQLLPQGMVISTESGQSFLEYVAIDKYGFSITSKDTGIYRHTLYLNTELTKEQLLDFLFANPILNFQEPPSVRESEIQNVLKLQYTLEEGANDEDFMAFLAENKISTTLTQNNKA</sequence>
<dbReference type="AlphaFoldDB" id="A0A1T5B2W3"/>
<dbReference type="Proteomes" id="UP000190339">
    <property type="component" value="Unassembled WGS sequence"/>
</dbReference>
<evidence type="ECO:0000313" key="2">
    <source>
        <dbReference type="EMBL" id="SKB41572.1"/>
    </source>
</evidence>
<keyword evidence="1" id="KW-0472">Membrane</keyword>
<evidence type="ECO:0000313" key="3">
    <source>
        <dbReference type="Proteomes" id="UP000190339"/>
    </source>
</evidence>
<name>A0A1T5B2W3_9FLAO</name>
<reference evidence="3" key="1">
    <citation type="submission" date="2017-02" db="EMBL/GenBank/DDBJ databases">
        <authorList>
            <person name="Varghese N."/>
            <person name="Submissions S."/>
        </authorList>
    </citation>
    <scope>NUCLEOTIDE SEQUENCE [LARGE SCALE GENOMIC DNA]</scope>
    <source>
        <strain evidence="3">DSM 23546</strain>
    </source>
</reference>
<feature type="transmembrane region" description="Helical" evidence="1">
    <location>
        <begin position="12"/>
        <end position="34"/>
    </location>
</feature>
<dbReference type="EMBL" id="FUYL01000003">
    <property type="protein sequence ID" value="SKB41572.1"/>
    <property type="molecule type" value="Genomic_DNA"/>
</dbReference>
<protein>
    <recommendedName>
        <fullName evidence="4">Mechanosensitive ion channel</fullName>
    </recommendedName>
</protein>
<evidence type="ECO:0000256" key="1">
    <source>
        <dbReference type="SAM" id="Phobius"/>
    </source>
</evidence>
<dbReference type="STRING" id="561365.SAMN05660866_01359"/>
<keyword evidence="3" id="KW-1185">Reference proteome</keyword>
<proteinExistence type="predicted"/>
<keyword evidence="1" id="KW-0812">Transmembrane</keyword>